<dbReference type="AlphaFoldDB" id="A0A317VAL4"/>
<dbReference type="RefSeq" id="XP_025387375.1">
    <property type="nucleotide sequence ID" value="XM_025537416.1"/>
</dbReference>
<evidence type="ECO:0000313" key="2">
    <source>
        <dbReference type="Proteomes" id="UP000246171"/>
    </source>
</evidence>
<sequence length="75" mass="8755">MLRSLRSRSVQPLMKSFLDPFSGQSRLRGQRESGCYCATYSSLSLLLLQLHQFLRALHHHTSCFWINRHPATPQR</sequence>
<proteinExistence type="predicted"/>
<reference evidence="1" key="1">
    <citation type="submission" date="2016-12" db="EMBL/GenBank/DDBJ databases">
        <title>The genomes of Aspergillus section Nigri reveals drivers in fungal speciation.</title>
        <authorList>
            <consortium name="DOE Joint Genome Institute"/>
            <person name="Vesth T.C."/>
            <person name="Nybo J."/>
            <person name="Theobald S."/>
            <person name="Brandl J."/>
            <person name="Frisvad J.C."/>
            <person name="Nielsen K.F."/>
            <person name="Lyhne E.K."/>
            <person name="Kogle M.E."/>
            <person name="Kuo A."/>
            <person name="Riley R."/>
            <person name="Clum A."/>
            <person name="Nolan M."/>
            <person name="Lipzen A."/>
            <person name="Salamov A."/>
            <person name="Henrissat B."/>
            <person name="Wiebenga A."/>
            <person name="De vries R.P."/>
            <person name="Grigoriev I.V."/>
            <person name="Mortensen U.H."/>
            <person name="Andersen M.R."/>
            <person name="Baker S.E."/>
        </authorList>
    </citation>
    <scope>NUCLEOTIDE SEQUENCE</scope>
    <source>
        <strain evidence="1">CBS 122712</strain>
    </source>
</reference>
<dbReference type="VEuPathDB" id="FungiDB:BO83DRAFT_52332"/>
<protein>
    <submittedName>
        <fullName evidence="1">Uncharacterized protein</fullName>
    </submittedName>
</protein>
<evidence type="ECO:0000313" key="1">
    <source>
        <dbReference type="EMBL" id="PWY71384.1"/>
    </source>
</evidence>
<keyword evidence="2" id="KW-1185">Reference proteome</keyword>
<organism evidence="1 2">
    <name type="scientific">Aspergillus eucalypticola (strain CBS 122712 / IBT 29274)</name>
    <dbReference type="NCBI Taxonomy" id="1448314"/>
    <lineage>
        <taxon>Eukaryota</taxon>
        <taxon>Fungi</taxon>
        <taxon>Dikarya</taxon>
        <taxon>Ascomycota</taxon>
        <taxon>Pezizomycotina</taxon>
        <taxon>Eurotiomycetes</taxon>
        <taxon>Eurotiomycetidae</taxon>
        <taxon>Eurotiales</taxon>
        <taxon>Aspergillaceae</taxon>
        <taxon>Aspergillus</taxon>
        <taxon>Aspergillus subgen. Circumdati</taxon>
    </lineage>
</organism>
<comment type="caution">
    <text evidence="1">The sequence shown here is derived from an EMBL/GenBank/DDBJ whole genome shotgun (WGS) entry which is preliminary data.</text>
</comment>
<name>A0A317VAL4_ASPEC</name>
<dbReference type="EMBL" id="MSFU01000015">
    <property type="protein sequence ID" value="PWY71384.1"/>
    <property type="molecule type" value="Genomic_DNA"/>
</dbReference>
<dbReference type="Proteomes" id="UP000246171">
    <property type="component" value="Unassembled WGS sequence"/>
</dbReference>
<dbReference type="GeneID" id="37059378"/>
<accession>A0A317VAL4</accession>
<gene>
    <name evidence="1" type="ORF">BO83DRAFT_52332</name>
</gene>